<name>A0A6S6TMC5_9BACT</name>
<dbReference type="GO" id="GO:0016787">
    <property type="term" value="F:hydrolase activity"/>
    <property type="evidence" value="ECO:0007669"/>
    <property type="project" value="UniProtKB-KW"/>
</dbReference>
<feature type="binding site" evidence="3">
    <location>
        <position position="246"/>
    </location>
    <ligand>
        <name>Mg(2+)</name>
        <dbReference type="ChEBI" id="CHEBI:18420"/>
        <label>1</label>
    </ligand>
</feature>
<evidence type="ECO:0000256" key="3">
    <source>
        <dbReference type="PIRSR" id="PIRSR605502-1"/>
    </source>
</evidence>
<gene>
    <name evidence="4" type="ORF">HELGO_WM9089</name>
</gene>
<dbReference type="InterPro" id="IPR050792">
    <property type="entry name" value="ADP-ribosylglycohydrolase"/>
</dbReference>
<sequence length="286" mass="31823">MWGALLGDAYSLGGHWIYDQDALSNSGLNFEGLNAPLATYHPTKKAGDFTHYGDQMIWLLEHVNEAKTYDPFNYAKIWQEMMNNYEGYIDSASQITLKNLNEGASFMGCGSASHDLSIVGRHAPIIFKIKNIDEIVELVKFHTFLTHMNKEVLDAGKYIVEVILAMVYNLDVEKTLKERAEFYGDMVKEEVHKAFEVRDLSSNEAINTLGASCGVKGALASTVYLLINYHEDFEALLKANVLAGGDSSARAMVAGMVVGARYGYEAIKPSWIEELNAYEKLNKLIG</sequence>
<protein>
    <submittedName>
        <fullName evidence="4">ADP-ribosylglycohydrolase</fullName>
    </submittedName>
</protein>
<keyword evidence="2 4" id="KW-0378">Hydrolase</keyword>
<dbReference type="PANTHER" id="PTHR16222:SF24">
    <property type="entry name" value="ADP-RIBOSYLHYDROLASE ARH3"/>
    <property type="match status" value="1"/>
</dbReference>
<dbReference type="PANTHER" id="PTHR16222">
    <property type="entry name" value="ADP-RIBOSYLGLYCOHYDROLASE"/>
    <property type="match status" value="1"/>
</dbReference>
<dbReference type="AlphaFoldDB" id="A0A6S6TMC5"/>
<dbReference type="Gene3D" id="1.10.4080.10">
    <property type="entry name" value="ADP-ribosylation/Crystallin J1"/>
    <property type="match status" value="1"/>
</dbReference>
<dbReference type="SUPFAM" id="SSF101478">
    <property type="entry name" value="ADP-ribosylglycohydrolase"/>
    <property type="match status" value="1"/>
</dbReference>
<evidence type="ECO:0000256" key="1">
    <source>
        <dbReference type="ARBA" id="ARBA00010702"/>
    </source>
</evidence>
<evidence type="ECO:0000313" key="4">
    <source>
        <dbReference type="EMBL" id="CAA6820405.1"/>
    </source>
</evidence>
<dbReference type="Pfam" id="PF03747">
    <property type="entry name" value="ADP_ribosyl_GH"/>
    <property type="match status" value="1"/>
</dbReference>
<keyword evidence="3" id="KW-0460">Magnesium</keyword>
<comment type="similarity">
    <text evidence="1">Belongs to the ADP-ribosylglycohydrolase family.</text>
</comment>
<dbReference type="EMBL" id="CACVAX010000057">
    <property type="protein sequence ID" value="CAA6820405.1"/>
    <property type="molecule type" value="Genomic_DNA"/>
</dbReference>
<keyword evidence="3" id="KW-0479">Metal-binding</keyword>
<proteinExistence type="inferred from homology"/>
<comment type="cofactor">
    <cofactor evidence="3">
        <name>Mg(2+)</name>
        <dbReference type="ChEBI" id="CHEBI:18420"/>
    </cofactor>
    <text evidence="3">Binds 2 magnesium ions per subunit.</text>
</comment>
<dbReference type="InterPro" id="IPR036705">
    <property type="entry name" value="Ribosyl_crysJ1_sf"/>
</dbReference>
<organism evidence="4">
    <name type="scientific">uncultured Sulfurovum sp</name>
    <dbReference type="NCBI Taxonomy" id="269237"/>
    <lineage>
        <taxon>Bacteria</taxon>
        <taxon>Pseudomonadati</taxon>
        <taxon>Campylobacterota</taxon>
        <taxon>Epsilonproteobacteria</taxon>
        <taxon>Campylobacterales</taxon>
        <taxon>Sulfurovaceae</taxon>
        <taxon>Sulfurovum</taxon>
        <taxon>environmental samples</taxon>
    </lineage>
</organism>
<dbReference type="InterPro" id="IPR005502">
    <property type="entry name" value="Ribosyl_crysJ1"/>
</dbReference>
<reference evidence="4" key="1">
    <citation type="submission" date="2020-01" db="EMBL/GenBank/DDBJ databases">
        <authorList>
            <person name="Meier V. D."/>
            <person name="Meier V D."/>
        </authorList>
    </citation>
    <scope>NUCLEOTIDE SEQUENCE</scope>
    <source>
        <strain evidence="4">HLG_WM_MAG_04</strain>
    </source>
</reference>
<accession>A0A6S6TMC5</accession>
<evidence type="ECO:0000256" key="2">
    <source>
        <dbReference type="ARBA" id="ARBA00022801"/>
    </source>
</evidence>
<dbReference type="GO" id="GO:0046872">
    <property type="term" value="F:metal ion binding"/>
    <property type="evidence" value="ECO:0007669"/>
    <property type="project" value="UniProtKB-KW"/>
</dbReference>